<comment type="similarity">
    <text evidence="9">Belongs to the OXA1/ALB3/YidC family.</text>
</comment>
<sequence length="221" mass="25357">MDFMNFGFLSNIMQTALTFFYDLTVNMGVASYGIAIILLTIAIKAVLYPLTVKQVKSMKAMQDIQPKMKQLQEKYKGNPEKLNKELASLYKEAGVNPLAGCLPLIVQMPFLIAIFFAIRDYHYMQQPPSFLWMTDLAQPDPTYILPILSALTTYIQQKQTTAEMTQQTKMMMIFMPLFIGYISLSFPGGLVLYWVVSNLFQIFQQWFMYRNKSSVAGEEAR</sequence>
<dbReference type="NCBIfam" id="TIGR03592">
    <property type="entry name" value="yidC_oxa1_cterm"/>
    <property type="match status" value="1"/>
</dbReference>
<reference evidence="13" key="1">
    <citation type="submission" date="2015-03" db="EMBL/GenBank/DDBJ databases">
        <authorList>
            <person name="Nijsse Bart"/>
        </authorList>
    </citation>
    <scope>NUCLEOTIDE SEQUENCE [LARGE SCALE GENOMIC DNA]</scope>
</reference>
<keyword evidence="2" id="KW-0813">Transport</keyword>
<feature type="transmembrane region" description="Helical" evidence="10">
    <location>
        <begin position="173"/>
        <end position="196"/>
    </location>
</feature>
<dbReference type="EMBL" id="CTRP01000001">
    <property type="protein sequence ID" value="CQR70041.1"/>
    <property type="molecule type" value="Genomic_DNA"/>
</dbReference>
<evidence type="ECO:0000256" key="3">
    <source>
        <dbReference type="ARBA" id="ARBA00022475"/>
    </source>
</evidence>
<dbReference type="Proteomes" id="UP000049855">
    <property type="component" value="Unassembled WGS sequence"/>
</dbReference>
<comment type="subcellular location">
    <subcellularLocation>
        <location evidence="1">Cell membrane</location>
        <topology evidence="1">Multi-pass membrane protein</topology>
    </subcellularLocation>
    <subcellularLocation>
        <location evidence="9">Membrane</location>
        <topology evidence="9">Multi-pass membrane protein</topology>
    </subcellularLocation>
</comment>
<keyword evidence="13" id="KW-1185">Reference proteome</keyword>
<keyword evidence="3" id="KW-1003">Cell membrane</keyword>
<dbReference type="GO" id="GO:0015031">
    <property type="term" value="P:protein transport"/>
    <property type="evidence" value="ECO:0007669"/>
    <property type="project" value="UniProtKB-KW"/>
</dbReference>
<evidence type="ECO:0000256" key="6">
    <source>
        <dbReference type="ARBA" id="ARBA00022989"/>
    </source>
</evidence>
<evidence type="ECO:0000256" key="7">
    <source>
        <dbReference type="ARBA" id="ARBA00023136"/>
    </source>
</evidence>
<feature type="domain" description="Membrane insertase YidC/Oxa/ALB C-terminal" evidence="11">
    <location>
        <begin position="32"/>
        <end position="210"/>
    </location>
</feature>
<dbReference type="InterPro" id="IPR001708">
    <property type="entry name" value="YidC/ALB3/OXA1/COX18"/>
</dbReference>
<keyword evidence="4 9" id="KW-0812">Transmembrane</keyword>
<name>A0A0U1KRL3_9FIRM</name>
<dbReference type="PRINTS" id="PR01900">
    <property type="entry name" value="YIDCPROTEIN"/>
</dbReference>
<dbReference type="PANTHER" id="PTHR12428:SF65">
    <property type="entry name" value="CYTOCHROME C OXIDASE ASSEMBLY PROTEIN COX18, MITOCHONDRIAL"/>
    <property type="match status" value="1"/>
</dbReference>
<gene>
    <name evidence="12" type="ORF">SpAn4DRAFT_4906</name>
</gene>
<dbReference type="Pfam" id="PF02096">
    <property type="entry name" value="60KD_IMP"/>
    <property type="match status" value="1"/>
</dbReference>
<dbReference type="InterPro" id="IPR047196">
    <property type="entry name" value="YidC_ALB_C"/>
</dbReference>
<evidence type="ECO:0000256" key="9">
    <source>
        <dbReference type="RuleBase" id="RU003945"/>
    </source>
</evidence>
<dbReference type="GO" id="GO:0032977">
    <property type="term" value="F:membrane insertase activity"/>
    <property type="evidence" value="ECO:0007669"/>
    <property type="project" value="InterPro"/>
</dbReference>
<evidence type="ECO:0000256" key="1">
    <source>
        <dbReference type="ARBA" id="ARBA00004651"/>
    </source>
</evidence>
<evidence type="ECO:0000256" key="4">
    <source>
        <dbReference type="ARBA" id="ARBA00022692"/>
    </source>
</evidence>
<evidence type="ECO:0000313" key="12">
    <source>
        <dbReference type="EMBL" id="CQR70041.1"/>
    </source>
</evidence>
<keyword evidence="5" id="KW-0653">Protein transport</keyword>
<evidence type="ECO:0000256" key="8">
    <source>
        <dbReference type="ARBA" id="ARBA00023186"/>
    </source>
</evidence>
<feature type="transmembrane region" description="Helical" evidence="10">
    <location>
        <begin position="98"/>
        <end position="118"/>
    </location>
</feature>
<dbReference type="GO" id="GO:0051205">
    <property type="term" value="P:protein insertion into membrane"/>
    <property type="evidence" value="ECO:0007669"/>
    <property type="project" value="TreeGrafter"/>
</dbReference>
<organism evidence="12 13">
    <name type="scientific">Sporomusa ovata</name>
    <dbReference type="NCBI Taxonomy" id="2378"/>
    <lineage>
        <taxon>Bacteria</taxon>
        <taxon>Bacillati</taxon>
        <taxon>Bacillota</taxon>
        <taxon>Negativicutes</taxon>
        <taxon>Selenomonadales</taxon>
        <taxon>Sporomusaceae</taxon>
        <taxon>Sporomusa</taxon>
    </lineage>
</organism>
<dbReference type="PANTHER" id="PTHR12428">
    <property type="entry name" value="OXA1"/>
    <property type="match status" value="1"/>
</dbReference>
<dbReference type="PRINTS" id="PR00701">
    <property type="entry name" value="60KDINNERMP"/>
</dbReference>
<evidence type="ECO:0000256" key="10">
    <source>
        <dbReference type="SAM" id="Phobius"/>
    </source>
</evidence>
<dbReference type="AlphaFoldDB" id="A0A0U1KRL3"/>
<keyword evidence="7 10" id="KW-0472">Membrane</keyword>
<evidence type="ECO:0000256" key="5">
    <source>
        <dbReference type="ARBA" id="ARBA00022927"/>
    </source>
</evidence>
<feature type="transmembrane region" description="Helical" evidence="10">
    <location>
        <begin position="29"/>
        <end position="51"/>
    </location>
</feature>
<protein>
    <submittedName>
        <fullName evidence="12">Inner membrane protein translocase component YidC, short form OxaI-like</fullName>
    </submittedName>
</protein>
<dbReference type="InterPro" id="IPR028055">
    <property type="entry name" value="YidC/Oxa/ALB_C"/>
</dbReference>
<proteinExistence type="inferred from homology"/>
<keyword evidence="8" id="KW-0143">Chaperone</keyword>
<evidence type="ECO:0000256" key="2">
    <source>
        <dbReference type="ARBA" id="ARBA00022448"/>
    </source>
</evidence>
<evidence type="ECO:0000313" key="13">
    <source>
        <dbReference type="Proteomes" id="UP000049855"/>
    </source>
</evidence>
<keyword evidence="6 10" id="KW-1133">Transmembrane helix</keyword>
<dbReference type="CDD" id="cd20070">
    <property type="entry name" value="5TM_YidC_Alb3"/>
    <property type="match status" value="1"/>
</dbReference>
<evidence type="ECO:0000259" key="11">
    <source>
        <dbReference type="Pfam" id="PF02096"/>
    </source>
</evidence>
<dbReference type="GO" id="GO:0005886">
    <property type="term" value="C:plasma membrane"/>
    <property type="evidence" value="ECO:0007669"/>
    <property type="project" value="UniProtKB-SubCell"/>
</dbReference>
<accession>A0A0U1KRL3</accession>